<organism evidence="1 2">
    <name type="scientific">Streptococcus pseudoporcinus</name>
    <dbReference type="NCBI Taxonomy" id="361101"/>
    <lineage>
        <taxon>Bacteria</taxon>
        <taxon>Bacillati</taxon>
        <taxon>Bacillota</taxon>
        <taxon>Bacilli</taxon>
        <taxon>Lactobacillales</taxon>
        <taxon>Streptococcaceae</taxon>
        <taxon>Streptococcus</taxon>
    </lineage>
</organism>
<reference evidence="1 2" key="1">
    <citation type="submission" date="2019-05" db="EMBL/GenBank/DDBJ databases">
        <authorList>
            <consortium name="Pathogen Informatics"/>
        </authorList>
    </citation>
    <scope>NUCLEOTIDE SEQUENCE [LARGE SCALE GENOMIC DNA]</scope>
    <source>
        <strain evidence="1 2">NCTC5386</strain>
    </source>
</reference>
<sequence length="136" mass="15516">MLKKFDLDYINKTKADLGYDPNSLNITIRNNGASFGKVFLFGYLAIFTAKFFNLSLEKDGLLFIQRGTFNNNLLKDKTFFISNDAIQDIKLKKGPLSYKMTLIDSDNKKTHFRINKLLAGVPWHKESLAKLVAIYG</sequence>
<gene>
    <name evidence="1" type="ORF">NCTC5386_00261</name>
</gene>
<accession>A0A4U9XJK8</accession>
<dbReference type="RefSeq" id="WP_077323009.1">
    <property type="nucleotide sequence ID" value="NZ_CABEHT010000001.1"/>
</dbReference>
<dbReference type="EMBL" id="CABEHT010000001">
    <property type="protein sequence ID" value="VTS12451.1"/>
    <property type="molecule type" value="Genomic_DNA"/>
</dbReference>
<evidence type="ECO:0008006" key="3">
    <source>
        <dbReference type="Google" id="ProtNLM"/>
    </source>
</evidence>
<protein>
    <recommendedName>
        <fullName evidence="3">YokE-like PH domain-containing protein</fullName>
    </recommendedName>
</protein>
<evidence type="ECO:0000313" key="2">
    <source>
        <dbReference type="Proteomes" id="UP000394068"/>
    </source>
</evidence>
<evidence type="ECO:0000313" key="1">
    <source>
        <dbReference type="EMBL" id="VTS12451.1"/>
    </source>
</evidence>
<dbReference type="AlphaFoldDB" id="A0A4U9XJK8"/>
<dbReference type="Proteomes" id="UP000394068">
    <property type="component" value="Unassembled WGS sequence"/>
</dbReference>
<proteinExistence type="predicted"/>
<name>A0A4U9XJK8_9STRE</name>